<evidence type="ECO:0000313" key="1">
    <source>
        <dbReference type="EMBL" id="KEQ76081.1"/>
    </source>
</evidence>
<dbReference type="Proteomes" id="UP000027730">
    <property type="component" value="Unassembled WGS sequence"/>
</dbReference>
<dbReference type="EMBL" id="KL584704">
    <property type="protein sequence ID" value="KEQ76081.1"/>
    <property type="molecule type" value="Genomic_DNA"/>
</dbReference>
<protein>
    <submittedName>
        <fullName evidence="1">Uncharacterized protein</fullName>
    </submittedName>
</protein>
<dbReference type="AlphaFoldDB" id="A0A074XND7"/>
<dbReference type="RefSeq" id="XP_013430495.1">
    <property type="nucleotide sequence ID" value="XM_013575041.1"/>
</dbReference>
<organism evidence="1 2">
    <name type="scientific">Aureobasidium namibiae CBS 147.97</name>
    <dbReference type="NCBI Taxonomy" id="1043004"/>
    <lineage>
        <taxon>Eukaryota</taxon>
        <taxon>Fungi</taxon>
        <taxon>Dikarya</taxon>
        <taxon>Ascomycota</taxon>
        <taxon>Pezizomycotina</taxon>
        <taxon>Dothideomycetes</taxon>
        <taxon>Dothideomycetidae</taxon>
        <taxon>Dothideales</taxon>
        <taxon>Saccotheciaceae</taxon>
        <taxon>Aureobasidium</taxon>
    </lineage>
</organism>
<sequence>MSLSTLLVRSHFPPDTLVADLYDHLGFAISFGVAMRSCICPVPSSITQPISAALFGSPSHTLISIVATELVSTLTLRAFALLPRILDPAEAAELAFHHAPVTSTSQCRHRHCTTPCFSLLSHPFA</sequence>
<proteinExistence type="predicted"/>
<keyword evidence="2" id="KW-1185">Reference proteome</keyword>
<gene>
    <name evidence="1" type="ORF">M436DRAFT_79342</name>
</gene>
<dbReference type="HOGENOM" id="CLU_1992181_0_0_1"/>
<accession>A0A074XND7</accession>
<reference evidence="1 2" key="1">
    <citation type="journal article" date="2014" name="BMC Genomics">
        <title>Genome sequencing of four Aureobasidium pullulans varieties: biotechnological potential, stress tolerance, and description of new species.</title>
        <authorList>
            <person name="Gostin Ar C."/>
            <person name="Ohm R.A."/>
            <person name="Kogej T."/>
            <person name="Sonjak S."/>
            <person name="Turk M."/>
            <person name="Zajc J."/>
            <person name="Zalar P."/>
            <person name="Grube M."/>
            <person name="Sun H."/>
            <person name="Han J."/>
            <person name="Sharma A."/>
            <person name="Chiniquy J."/>
            <person name="Ngan C.Y."/>
            <person name="Lipzen A."/>
            <person name="Barry K."/>
            <person name="Grigoriev I.V."/>
            <person name="Gunde-Cimerman N."/>
        </authorList>
    </citation>
    <scope>NUCLEOTIDE SEQUENCE [LARGE SCALE GENOMIC DNA]</scope>
    <source>
        <strain evidence="1 2">CBS 147.97</strain>
    </source>
</reference>
<name>A0A074XND7_9PEZI</name>
<dbReference type="GeneID" id="25416414"/>
<evidence type="ECO:0000313" key="2">
    <source>
        <dbReference type="Proteomes" id="UP000027730"/>
    </source>
</evidence>